<dbReference type="PANTHER" id="PTHR21198">
    <property type="entry name" value="GLUTAMATE RACEMASE"/>
    <property type="match status" value="1"/>
</dbReference>
<evidence type="ECO:0000313" key="3">
    <source>
        <dbReference type="EMBL" id="GAQ87369.1"/>
    </source>
</evidence>
<organism evidence="3 4">
    <name type="scientific">Klebsormidium nitens</name>
    <name type="common">Green alga</name>
    <name type="synonym">Ulothrix nitens</name>
    <dbReference type="NCBI Taxonomy" id="105231"/>
    <lineage>
        <taxon>Eukaryota</taxon>
        <taxon>Viridiplantae</taxon>
        <taxon>Streptophyta</taxon>
        <taxon>Klebsormidiophyceae</taxon>
        <taxon>Klebsormidiales</taxon>
        <taxon>Klebsormidiaceae</taxon>
        <taxon>Klebsormidium</taxon>
    </lineage>
</organism>
<dbReference type="Pfam" id="PF01177">
    <property type="entry name" value="Asp_Glu_race"/>
    <property type="match status" value="1"/>
</dbReference>
<evidence type="ECO:0000256" key="1">
    <source>
        <dbReference type="ARBA" id="ARBA00023235"/>
    </source>
</evidence>
<gene>
    <name evidence="3" type="ORF">KFL_003480130</name>
</gene>
<dbReference type="EMBL" id="DF237297">
    <property type="protein sequence ID" value="GAQ87369.1"/>
    <property type="molecule type" value="Genomic_DNA"/>
</dbReference>
<reference evidence="3 4" key="1">
    <citation type="journal article" date="2014" name="Nat. Commun.">
        <title>Klebsormidium flaccidum genome reveals primary factors for plant terrestrial adaptation.</title>
        <authorList>
            <person name="Hori K."/>
            <person name="Maruyama F."/>
            <person name="Fujisawa T."/>
            <person name="Togashi T."/>
            <person name="Yamamoto N."/>
            <person name="Seo M."/>
            <person name="Sato S."/>
            <person name="Yamada T."/>
            <person name="Mori H."/>
            <person name="Tajima N."/>
            <person name="Moriyama T."/>
            <person name="Ikeuchi M."/>
            <person name="Watanabe M."/>
            <person name="Wada H."/>
            <person name="Kobayashi K."/>
            <person name="Saito M."/>
            <person name="Masuda T."/>
            <person name="Sasaki-Sekimoto Y."/>
            <person name="Mashiguchi K."/>
            <person name="Awai K."/>
            <person name="Shimojima M."/>
            <person name="Masuda S."/>
            <person name="Iwai M."/>
            <person name="Nobusawa T."/>
            <person name="Narise T."/>
            <person name="Kondo S."/>
            <person name="Saito H."/>
            <person name="Sato R."/>
            <person name="Murakawa M."/>
            <person name="Ihara Y."/>
            <person name="Oshima-Yamada Y."/>
            <person name="Ohtaka K."/>
            <person name="Satoh M."/>
            <person name="Sonobe K."/>
            <person name="Ishii M."/>
            <person name="Ohtani R."/>
            <person name="Kanamori-Sato M."/>
            <person name="Honoki R."/>
            <person name="Miyazaki D."/>
            <person name="Mochizuki H."/>
            <person name="Umetsu J."/>
            <person name="Higashi K."/>
            <person name="Shibata D."/>
            <person name="Kamiya Y."/>
            <person name="Sato N."/>
            <person name="Nakamura Y."/>
            <person name="Tabata S."/>
            <person name="Ida S."/>
            <person name="Kurokawa K."/>
            <person name="Ohta H."/>
        </authorList>
    </citation>
    <scope>NUCLEOTIDE SEQUENCE [LARGE SCALE GENOMIC DNA]</scope>
    <source>
        <strain evidence="3 4">NIES-2285</strain>
    </source>
</reference>
<dbReference type="AlphaFoldDB" id="A0A1Y1ID49"/>
<keyword evidence="4" id="KW-1185">Reference proteome</keyword>
<dbReference type="OMA" id="VNCPQIL"/>
<dbReference type="PANTHER" id="PTHR21198:SF7">
    <property type="entry name" value="ASPARTATE-GLUTAMATE RACEMASE FAMILY"/>
    <property type="match status" value="1"/>
</dbReference>
<name>A0A1Y1ID49_KLENI</name>
<sequence length="438" mass="46828">MSALQRVPHKSAVAPFPIDLLTAGVGWQGSDNLFLALGKVRNTPQWEHKARVRKLLYRCIGTCRVYSVGERQLVSEGVEQRAPGLASGARSREQGRKRTRANASESSGARSGPEDEVTLGDRLNAISHRKPLPGVNGTAAQSRGFSAAAAAAESNDPSLPQSRFRSRALPEPSHAPPVVKVSNRHDVVGVLGGISPRATADFMRQVIQATPANSNKDHIPLVVSSIPQIPSLSAPILNRPAGPALDQAVVSPLPAMLETRRFLEQSGARCIVMPSNMAHFWYDQLALDCSVPFLHIADAVVEELDLAKLEPLEAGSRPKVGLLASEATLKASIYQQKLEARGYTVVLPDRDTMAHAVLPGMEALERGDNEGAKNLLGIGVQMLLVNAVNVVILAFSEASSVFPPSDPILKRCLSPTAALARATVRWVLKTRADATPGV</sequence>
<dbReference type="InterPro" id="IPR015942">
    <property type="entry name" value="Asp/Glu/hydantoin_racemase"/>
</dbReference>
<dbReference type="Proteomes" id="UP000054558">
    <property type="component" value="Unassembled WGS sequence"/>
</dbReference>
<proteinExistence type="predicted"/>
<protein>
    <submittedName>
        <fullName evidence="3">Aspartate or glutamate racemase</fullName>
    </submittedName>
</protein>
<dbReference type="GO" id="GO:0047661">
    <property type="term" value="F:amino-acid racemase activity"/>
    <property type="evidence" value="ECO:0007669"/>
    <property type="project" value="InterPro"/>
</dbReference>
<dbReference type="OrthoDB" id="187836at2759"/>
<dbReference type="SUPFAM" id="SSF53681">
    <property type="entry name" value="Aspartate/glutamate racemase"/>
    <property type="match status" value="2"/>
</dbReference>
<dbReference type="STRING" id="105231.A0A1Y1ID49"/>
<evidence type="ECO:0000256" key="2">
    <source>
        <dbReference type="SAM" id="MobiDB-lite"/>
    </source>
</evidence>
<keyword evidence="1" id="KW-0413">Isomerase</keyword>
<dbReference type="Gene3D" id="3.40.50.1860">
    <property type="match status" value="2"/>
</dbReference>
<accession>A0A1Y1ID49</accession>
<evidence type="ECO:0000313" key="4">
    <source>
        <dbReference type="Proteomes" id="UP000054558"/>
    </source>
</evidence>
<dbReference type="InterPro" id="IPR001920">
    <property type="entry name" value="Asp/Glu_race"/>
</dbReference>
<feature type="region of interest" description="Disordered" evidence="2">
    <location>
        <begin position="78"/>
        <end position="177"/>
    </location>
</feature>